<dbReference type="AlphaFoldDB" id="A0A080MFW3"/>
<proteinExistence type="predicted"/>
<sequence length="39" mass="4460">MAYWLCNVHGCHSQNDGRASPHWSMACSIFGMEWRATFA</sequence>
<comment type="caution">
    <text evidence="1">The sequence shown here is derived from an EMBL/GenBank/DDBJ whole genome shotgun (WGS) entry which is preliminary data.</text>
</comment>
<protein>
    <submittedName>
        <fullName evidence="1">Uncharacterized protein</fullName>
    </submittedName>
</protein>
<keyword evidence="2" id="KW-1185">Reference proteome</keyword>
<dbReference type="EMBL" id="JDST02000062">
    <property type="protein sequence ID" value="KFB76139.1"/>
    <property type="molecule type" value="Genomic_DNA"/>
</dbReference>
<name>A0A080MFW3_9PROT</name>
<gene>
    <name evidence="1" type="ORF">AW06_002769</name>
</gene>
<accession>A0A080MFW3</accession>
<evidence type="ECO:0000313" key="2">
    <source>
        <dbReference type="Proteomes" id="UP000021315"/>
    </source>
</evidence>
<dbReference type="Proteomes" id="UP000021315">
    <property type="component" value="Unassembled WGS sequence"/>
</dbReference>
<reference evidence="1" key="1">
    <citation type="submission" date="2014-02" db="EMBL/GenBank/DDBJ databases">
        <title>Expanding our view of genomic diversity in Candidatus Accumulibacter clades.</title>
        <authorList>
            <person name="Skennerton C.T."/>
            <person name="Barr J.J."/>
            <person name="Slater F.R."/>
            <person name="Bond P.L."/>
            <person name="Tyson G.W."/>
        </authorList>
    </citation>
    <scope>NUCLEOTIDE SEQUENCE [LARGE SCALE GENOMIC DNA]</scope>
</reference>
<evidence type="ECO:0000313" key="1">
    <source>
        <dbReference type="EMBL" id="KFB76139.1"/>
    </source>
</evidence>
<organism evidence="1 2">
    <name type="scientific">Candidatus Accumulibacter cognatus</name>
    <dbReference type="NCBI Taxonomy" id="2954383"/>
    <lineage>
        <taxon>Bacteria</taxon>
        <taxon>Pseudomonadati</taxon>
        <taxon>Pseudomonadota</taxon>
        <taxon>Betaproteobacteria</taxon>
        <taxon>Candidatus Accumulibacter</taxon>
    </lineage>
</organism>